<dbReference type="PANTHER" id="PTHR43404">
    <property type="entry name" value="LIPOPOLYSACCHARIDE CHOLINEPHOSPHOTRANSFERASE LICD"/>
    <property type="match status" value="1"/>
</dbReference>
<keyword evidence="4" id="KW-1185">Reference proteome</keyword>
<keyword evidence="1" id="KW-0472">Membrane</keyword>
<dbReference type="EnsemblMetazoa" id="CLYHEMT023449.1">
    <property type="protein sequence ID" value="CLYHEMP023449.1"/>
    <property type="gene ID" value="CLYHEMG023449"/>
</dbReference>
<dbReference type="Pfam" id="PF04991">
    <property type="entry name" value="LicD"/>
    <property type="match status" value="1"/>
</dbReference>
<reference evidence="3" key="1">
    <citation type="submission" date="2021-01" db="UniProtKB">
        <authorList>
            <consortium name="EnsemblMetazoa"/>
        </authorList>
    </citation>
    <scope>IDENTIFICATION</scope>
</reference>
<dbReference type="RefSeq" id="XP_066914626.1">
    <property type="nucleotide sequence ID" value="XM_067058525.1"/>
</dbReference>
<dbReference type="Proteomes" id="UP000594262">
    <property type="component" value="Unplaced"/>
</dbReference>
<dbReference type="PANTHER" id="PTHR43404:SF1">
    <property type="entry name" value="MNN4P"/>
    <property type="match status" value="1"/>
</dbReference>
<keyword evidence="1" id="KW-0812">Transmembrane</keyword>
<dbReference type="InterPro" id="IPR052942">
    <property type="entry name" value="LPS_cholinephosphotransferase"/>
</dbReference>
<proteinExistence type="predicted"/>
<dbReference type="GO" id="GO:0009100">
    <property type="term" value="P:glycoprotein metabolic process"/>
    <property type="evidence" value="ECO:0007669"/>
    <property type="project" value="UniProtKB-ARBA"/>
</dbReference>
<dbReference type="GeneID" id="136801859"/>
<dbReference type="InterPro" id="IPR007074">
    <property type="entry name" value="LicD/FKTN/FKRP_NTP_transf"/>
</dbReference>
<evidence type="ECO:0000313" key="3">
    <source>
        <dbReference type="EnsemblMetazoa" id="CLYHEMP023449.1"/>
    </source>
</evidence>
<evidence type="ECO:0000256" key="1">
    <source>
        <dbReference type="SAM" id="Phobius"/>
    </source>
</evidence>
<accession>A0A7M5XJX5</accession>
<dbReference type="OrthoDB" id="5956494at2759"/>
<evidence type="ECO:0000313" key="4">
    <source>
        <dbReference type="Proteomes" id="UP000594262"/>
    </source>
</evidence>
<sequence length="340" mass="39866">MVYIFRLKTQQILHMKALGSYFRAMTNYRRYLLIIVILFAIYACYFLQDIRYCDQTELNKQVEMPSGKKIPYYTGSSAVQKYKDLAGVDCKYDANGTVQCPDVRYKGESLNRQGLLVIARLHAIFDLICRRHNIDYFVFAGSLLGSQRDGLLIPWDFDSDVGIMMDDFLELLKYIRRDLPPDIYFEDGVDNPTFKKFCEARLRDSNSCYGHCLRTGCKRHDGIQIDIFAFRRDKEPPELIENHYYKDHKLKYDDIYPTTEVLLEGLMLRAPKNIKELNTEMFGSNHLTRPNEARHQCHKNGYAAIPWYSCEALEAMSEEKRMKILGNSMGHRSIFFWYFG</sequence>
<feature type="transmembrane region" description="Helical" evidence="1">
    <location>
        <begin position="31"/>
        <end position="48"/>
    </location>
</feature>
<name>A0A7M5XJX5_9CNID</name>
<organism evidence="3 4">
    <name type="scientific">Clytia hemisphaerica</name>
    <dbReference type="NCBI Taxonomy" id="252671"/>
    <lineage>
        <taxon>Eukaryota</taxon>
        <taxon>Metazoa</taxon>
        <taxon>Cnidaria</taxon>
        <taxon>Hydrozoa</taxon>
        <taxon>Hydroidolina</taxon>
        <taxon>Leptothecata</taxon>
        <taxon>Obeliida</taxon>
        <taxon>Clytiidae</taxon>
        <taxon>Clytia</taxon>
    </lineage>
</organism>
<evidence type="ECO:0000259" key="2">
    <source>
        <dbReference type="Pfam" id="PF04991"/>
    </source>
</evidence>
<feature type="domain" description="LicD/FKTN/FKRP nucleotidyltransferase" evidence="2">
    <location>
        <begin position="129"/>
        <end position="234"/>
    </location>
</feature>
<dbReference type="AlphaFoldDB" id="A0A7M5XJX5"/>
<protein>
    <recommendedName>
        <fullName evidence="2">LicD/FKTN/FKRP nucleotidyltransferase domain-containing protein</fullName>
    </recommendedName>
</protein>
<keyword evidence="1" id="KW-1133">Transmembrane helix</keyword>